<dbReference type="AlphaFoldDB" id="A0A6A4H7U2"/>
<evidence type="ECO:0000313" key="3">
    <source>
        <dbReference type="Proteomes" id="UP000799118"/>
    </source>
</evidence>
<evidence type="ECO:0000313" key="2">
    <source>
        <dbReference type="EMBL" id="KAE9393768.1"/>
    </source>
</evidence>
<dbReference type="EMBL" id="ML769564">
    <property type="protein sequence ID" value="KAE9393768.1"/>
    <property type="molecule type" value="Genomic_DNA"/>
</dbReference>
<reference evidence="2" key="1">
    <citation type="journal article" date="2019" name="Environ. Microbiol.">
        <title>Fungal ecological strategies reflected in gene transcription - a case study of two litter decomposers.</title>
        <authorList>
            <person name="Barbi F."/>
            <person name="Kohler A."/>
            <person name="Barry K."/>
            <person name="Baskaran P."/>
            <person name="Daum C."/>
            <person name="Fauchery L."/>
            <person name="Ihrmark K."/>
            <person name="Kuo A."/>
            <person name="LaButti K."/>
            <person name="Lipzen A."/>
            <person name="Morin E."/>
            <person name="Grigoriev I.V."/>
            <person name="Henrissat B."/>
            <person name="Lindahl B."/>
            <person name="Martin F."/>
        </authorList>
    </citation>
    <scope>NUCLEOTIDE SEQUENCE</scope>
    <source>
        <strain evidence="2">JB14</strain>
    </source>
</reference>
<organism evidence="2 3">
    <name type="scientific">Gymnopus androsaceus JB14</name>
    <dbReference type="NCBI Taxonomy" id="1447944"/>
    <lineage>
        <taxon>Eukaryota</taxon>
        <taxon>Fungi</taxon>
        <taxon>Dikarya</taxon>
        <taxon>Basidiomycota</taxon>
        <taxon>Agaricomycotina</taxon>
        <taxon>Agaricomycetes</taxon>
        <taxon>Agaricomycetidae</taxon>
        <taxon>Agaricales</taxon>
        <taxon>Marasmiineae</taxon>
        <taxon>Omphalotaceae</taxon>
        <taxon>Gymnopus</taxon>
    </lineage>
</organism>
<dbReference type="Proteomes" id="UP000799118">
    <property type="component" value="Unassembled WGS sequence"/>
</dbReference>
<feature type="region of interest" description="Disordered" evidence="1">
    <location>
        <begin position="1"/>
        <end position="23"/>
    </location>
</feature>
<sequence>MADVSNQRWDSFENAGFGGLGVDDKSKKKLQAASLADHSRSQKSSADRMAFLLSTSTLSLTWHSLWARSSASSIIFLAFLEARAASSLFF</sequence>
<gene>
    <name evidence="2" type="ORF">BT96DRAFT_999136</name>
</gene>
<accession>A0A6A4H7U2</accession>
<protein>
    <submittedName>
        <fullName evidence="2">Uncharacterized protein</fullName>
    </submittedName>
</protein>
<evidence type="ECO:0000256" key="1">
    <source>
        <dbReference type="SAM" id="MobiDB-lite"/>
    </source>
</evidence>
<proteinExistence type="predicted"/>
<keyword evidence="3" id="KW-1185">Reference proteome</keyword>
<name>A0A6A4H7U2_9AGAR</name>